<name>A0A3M6VYT6_HORWE</name>
<reference evidence="1 2" key="1">
    <citation type="journal article" date="2018" name="BMC Genomics">
        <title>Genomic evidence for intraspecific hybridization in a clonal and extremely halotolerant yeast.</title>
        <authorList>
            <person name="Gostincar C."/>
            <person name="Stajich J.E."/>
            <person name="Zupancic J."/>
            <person name="Zalar P."/>
            <person name="Gunde-Cimerman N."/>
        </authorList>
    </citation>
    <scope>NUCLEOTIDE SEQUENCE [LARGE SCALE GENOMIC DNA]</scope>
    <source>
        <strain evidence="1 2">EXF-6656</strain>
    </source>
</reference>
<protein>
    <submittedName>
        <fullName evidence="1">Uncharacterized protein</fullName>
    </submittedName>
</protein>
<evidence type="ECO:0000313" key="1">
    <source>
        <dbReference type="EMBL" id="RMX71439.1"/>
    </source>
</evidence>
<dbReference type="GO" id="GO:0009116">
    <property type="term" value="P:nucleoside metabolic process"/>
    <property type="evidence" value="ECO:0007669"/>
    <property type="project" value="InterPro"/>
</dbReference>
<dbReference type="EMBL" id="QWIJ01002768">
    <property type="protein sequence ID" value="RMX71439.1"/>
    <property type="molecule type" value="Genomic_DNA"/>
</dbReference>
<proteinExistence type="predicted"/>
<dbReference type="InterPro" id="IPR035994">
    <property type="entry name" value="Nucleoside_phosphorylase_sf"/>
</dbReference>
<evidence type="ECO:0000313" key="2">
    <source>
        <dbReference type="Proteomes" id="UP000281245"/>
    </source>
</evidence>
<dbReference type="GO" id="GO:0003824">
    <property type="term" value="F:catalytic activity"/>
    <property type="evidence" value="ECO:0007669"/>
    <property type="project" value="InterPro"/>
</dbReference>
<dbReference type="Gene3D" id="3.40.50.1580">
    <property type="entry name" value="Nucleoside phosphorylase domain"/>
    <property type="match status" value="1"/>
</dbReference>
<gene>
    <name evidence="1" type="ORF">D0869_15635</name>
</gene>
<organism evidence="1 2">
    <name type="scientific">Hortaea werneckii</name>
    <name type="common">Black yeast</name>
    <name type="synonym">Cladosporium werneckii</name>
    <dbReference type="NCBI Taxonomy" id="91943"/>
    <lineage>
        <taxon>Eukaryota</taxon>
        <taxon>Fungi</taxon>
        <taxon>Dikarya</taxon>
        <taxon>Ascomycota</taxon>
        <taxon>Pezizomycotina</taxon>
        <taxon>Dothideomycetes</taxon>
        <taxon>Dothideomycetidae</taxon>
        <taxon>Mycosphaerellales</taxon>
        <taxon>Teratosphaeriaceae</taxon>
        <taxon>Hortaea</taxon>
    </lineage>
</organism>
<dbReference type="OrthoDB" id="10261782at2759"/>
<dbReference type="SUPFAM" id="SSF53167">
    <property type="entry name" value="Purine and uridine phosphorylases"/>
    <property type="match status" value="1"/>
</dbReference>
<accession>A0A3M6VYT6</accession>
<dbReference type="AlphaFoldDB" id="A0A3M6VYT6"/>
<comment type="caution">
    <text evidence="1">The sequence shown here is derived from an EMBL/GenBank/DDBJ whole genome shotgun (WGS) entry which is preliminary data.</text>
</comment>
<dbReference type="Proteomes" id="UP000281245">
    <property type="component" value="Unassembled WGS sequence"/>
</dbReference>
<sequence>MAASPYERAKESVEFLRLKLPEQLAFPRVAVVCGSGLGGLAQTVNDGIREEWDYKDVPNFPLSTGEAVMHKTTAGYHGPAPGTGRAIGRESAVRSYVYTK</sequence>